<protein>
    <submittedName>
        <fullName evidence="2">Redox protein</fullName>
    </submittedName>
</protein>
<dbReference type="eggNOG" id="COG1765">
    <property type="taxonomic scope" value="Bacteria"/>
</dbReference>
<dbReference type="PANTHER" id="PTHR39624">
    <property type="entry name" value="PROTEIN INVOLVED IN RIMO-MEDIATED BETA-METHYLTHIOLATION OF RIBOSOMAL PROTEIN S12 YCAO"/>
    <property type="match status" value="1"/>
</dbReference>
<dbReference type="Gene3D" id="3.30.300.20">
    <property type="match status" value="1"/>
</dbReference>
<dbReference type="EMBL" id="AAWS01000065">
    <property type="protein sequence ID" value="EAY24607.1"/>
    <property type="molecule type" value="Genomic_DNA"/>
</dbReference>
<gene>
    <name evidence="2" type="ORF">M23134_07718</name>
</gene>
<evidence type="ECO:0000256" key="1">
    <source>
        <dbReference type="SAM" id="MobiDB-lite"/>
    </source>
</evidence>
<dbReference type="AlphaFoldDB" id="A1ZYD4"/>
<comment type="caution">
    <text evidence="2">The sequence shown here is derived from an EMBL/GenBank/DDBJ whole genome shotgun (WGS) entry which is preliminary data.</text>
</comment>
<dbReference type="SUPFAM" id="SSF82784">
    <property type="entry name" value="OsmC-like"/>
    <property type="match status" value="1"/>
</dbReference>
<dbReference type="InterPro" id="IPR036102">
    <property type="entry name" value="OsmC/Ohrsf"/>
</dbReference>
<evidence type="ECO:0000313" key="2">
    <source>
        <dbReference type="EMBL" id="EAY24607.1"/>
    </source>
</evidence>
<evidence type="ECO:0000313" key="3">
    <source>
        <dbReference type="Proteomes" id="UP000004095"/>
    </source>
</evidence>
<dbReference type="Proteomes" id="UP000004095">
    <property type="component" value="Unassembled WGS sequence"/>
</dbReference>
<sequence>MATASTIYTGELRTSSTHLKSGNTLVTDAPTDNHGKGETFSPTDLVATALGACMLTVMGIWARTADIDLTDTQIETTKVMGNNPRRVSEIHVNFQFPASLQLTEAQQTKLKEVALNCPVAKSLSTDLKQMVTFSW</sequence>
<organism evidence="2 3">
    <name type="scientific">Microscilla marina ATCC 23134</name>
    <dbReference type="NCBI Taxonomy" id="313606"/>
    <lineage>
        <taxon>Bacteria</taxon>
        <taxon>Pseudomonadati</taxon>
        <taxon>Bacteroidota</taxon>
        <taxon>Cytophagia</taxon>
        <taxon>Cytophagales</taxon>
        <taxon>Microscillaceae</taxon>
        <taxon>Microscilla</taxon>
    </lineage>
</organism>
<dbReference type="OrthoDB" id="290036at2"/>
<reference evidence="2 3" key="1">
    <citation type="submission" date="2007-01" db="EMBL/GenBank/DDBJ databases">
        <authorList>
            <person name="Haygood M."/>
            <person name="Podell S."/>
            <person name="Anderson C."/>
            <person name="Hopkinson B."/>
            <person name="Roe K."/>
            <person name="Barbeau K."/>
            <person name="Gaasterland T."/>
            <person name="Ferriera S."/>
            <person name="Johnson J."/>
            <person name="Kravitz S."/>
            <person name="Beeson K."/>
            <person name="Sutton G."/>
            <person name="Rogers Y.-H."/>
            <person name="Friedman R."/>
            <person name="Frazier M."/>
            <person name="Venter J.C."/>
        </authorList>
    </citation>
    <scope>NUCLEOTIDE SEQUENCE [LARGE SCALE GENOMIC DNA]</scope>
    <source>
        <strain evidence="2 3">ATCC 23134</strain>
    </source>
</reference>
<proteinExistence type="predicted"/>
<dbReference type="InterPro" id="IPR003718">
    <property type="entry name" value="OsmC/Ohr_fam"/>
</dbReference>
<dbReference type="Pfam" id="PF02566">
    <property type="entry name" value="OsmC"/>
    <property type="match status" value="1"/>
</dbReference>
<keyword evidence="3" id="KW-1185">Reference proteome</keyword>
<accession>A1ZYD4</accession>
<name>A1ZYD4_MICM2</name>
<dbReference type="PANTHER" id="PTHR39624:SF2">
    <property type="entry name" value="OSMC-LIKE PROTEIN"/>
    <property type="match status" value="1"/>
</dbReference>
<dbReference type="InterPro" id="IPR015946">
    <property type="entry name" value="KH_dom-like_a/b"/>
</dbReference>
<dbReference type="RefSeq" id="WP_002704476.1">
    <property type="nucleotide sequence ID" value="NZ_AAWS01000065.1"/>
</dbReference>
<feature type="region of interest" description="Disordered" evidence="1">
    <location>
        <begin position="19"/>
        <end position="39"/>
    </location>
</feature>